<reference evidence="1" key="1">
    <citation type="submission" date="2020-02" db="EMBL/GenBank/DDBJ databases">
        <authorList>
            <person name="Chen W.-M."/>
        </authorList>
    </citation>
    <scope>NUCLEOTIDE SEQUENCE</scope>
    <source>
        <strain evidence="1">NBD-18</strain>
    </source>
</reference>
<dbReference type="AlphaFoldDB" id="A0A6B2R4S3"/>
<sequence length="72" mass="8261">MKTMPCTLTHPNVRQALGIPHTRVGKLIRFNAKEVMGWARKWSEKVHANGATLSEDENRRTLVTVRLIPSFY</sequence>
<name>A0A6B2R4S3_9BURK</name>
<dbReference type="RefSeq" id="WP_163656288.1">
    <property type="nucleotide sequence ID" value="NZ_JAAGRN010000015.1"/>
</dbReference>
<gene>
    <name evidence="1" type="ORF">G3I67_14660</name>
</gene>
<accession>A0A6B2R4S3</accession>
<protein>
    <submittedName>
        <fullName evidence="1">Uncharacterized protein</fullName>
    </submittedName>
</protein>
<evidence type="ECO:0000313" key="1">
    <source>
        <dbReference type="EMBL" id="NDY84469.1"/>
    </source>
</evidence>
<proteinExistence type="predicted"/>
<organism evidence="1">
    <name type="scientific">Sheuella amnicola</name>
    <dbReference type="NCBI Taxonomy" id="2707330"/>
    <lineage>
        <taxon>Bacteria</taxon>
        <taxon>Pseudomonadati</taxon>
        <taxon>Pseudomonadota</taxon>
        <taxon>Betaproteobacteria</taxon>
        <taxon>Burkholderiales</taxon>
        <taxon>Alcaligenaceae</taxon>
        <taxon>Sheuella</taxon>
    </lineage>
</organism>
<comment type="caution">
    <text evidence="1">The sequence shown here is derived from an EMBL/GenBank/DDBJ whole genome shotgun (WGS) entry which is preliminary data.</text>
</comment>
<dbReference type="EMBL" id="JAAGRN010000015">
    <property type="protein sequence ID" value="NDY84469.1"/>
    <property type="molecule type" value="Genomic_DNA"/>
</dbReference>